<evidence type="ECO:0000256" key="5">
    <source>
        <dbReference type="ARBA" id="ARBA00023242"/>
    </source>
</evidence>
<evidence type="ECO:0000256" key="3">
    <source>
        <dbReference type="ARBA" id="ARBA00023125"/>
    </source>
</evidence>
<dbReference type="InterPro" id="IPR003340">
    <property type="entry name" value="B3_DNA-bd"/>
</dbReference>
<dbReference type="STRING" id="210143.A0A1R3I6K6"/>
<dbReference type="Gene3D" id="2.40.330.10">
    <property type="entry name" value="DNA-binding pseudobarrel domain"/>
    <property type="match status" value="2"/>
</dbReference>
<evidence type="ECO:0000256" key="4">
    <source>
        <dbReference type="ARBA" id="ARBA00023163"/>
    </source>
</evidence>
<keyword evidence="3" id="KW-0238">DNA-binding</keyword>
<evidence type="ECO:0000313" key="7">
    <source>
        <dbReference type="EMBL" id="OMO78236.1"/>
    </source>
</evidence>
<evidence type="ECO:0000313" key="8">
    <source>
        <dbReference type="Proteomes" id="UP000188268"/>
    </source>
</evidence>
<dbReference type="EMBL" id="AWWV01010592">
    <property type="protein sequence ID" value="OMO78236.1"/>
    <property type="molecule type" value="Genomic_DNA"/>
</dbReference>
<organism evidence="7 8">
    <name type="scientific">Corchorus capsularis</name>
    <name type="common">Jute</name>
    <dbReference type="NCBI Taxonomy" id="210143"/>
    <lineage>
        <taxon>Eukaryota</taxon>
        <taxon>Viridiplantae</taxon>
        <taxon>Streptophyta</taxon>
        <taxon>Embryophyta</taxon>
        <taxon>Tracheophyta</taxon>
        <taxon>Spermatophyta</taxon>
        <taxon>Magnoliopsida</taxon>
        <taxon>eudicotyledons</taxon>
        <taxon>Gunneridae</taxon>
        <taxon>Pentapetalae</taxon>
        <taxon>rosids</taxon>
        <taxon>malvids</taxon>
        <taxon>Malvales</taxon>
        <taxon>Malvaceae</taxon>
        <taxon>Grewioideae</taxon>
        <taxon>Apeibeae</taxon>
        <taxon>Corchorus</taxon>
    </lineage>
</organism>
<dbReference type="GO" id="GO:0003677">
    <property type="term" value="F:DNA binding"/>
    <property type="evidence" value="ECO:0007669"/>
    <property type="project" value="UniProtKB-KW"/>
</dbReference>
<keyword evidence="2" id="KW-0805">Transcription regulation</keyword>
<dbReference type="PANTHER" id="PTHR31920:SF148">
    <property type="entry name" value="B3 DOMAIN-CONTAINING PROTEIN OS03G0621600"/>
    <property type="match status" value="1"/>
</dbReference>
<dbReference type="Gramene" id="OMO78236">
    <property type="protein sequence ID" value="OMO78236"/>
    <property type="gene ID" value="CCACVL1_14557"/>
</dbReference>
<dbReference type="GO" id="GO:0005634">
    <property type="term" value="C:nucleus"/>
    <property type="evidence" value="ECO:0007669"/>
    <property type="project" value="UniProtKB-SubCell"/>
</dbReference>
<dbReference type="OMA" id="DVCICEI"/>
<dbReference type="CDD" id="cd10017">
    <property type="entry name" value="B3_DNA"/>
    <property type="match status" value="1"/>
</dbReference>
<dbReference type="OrthoDB" id="998930at2759"/>
<evidence type="ECO:0000259" key="6">
    <source>
        <dbReference type="PROSITE" id="PS50863"/>
    </source>
</evidence>
<dbReference type="InterPro" id="IPR015300">
    <property type="entry name" value="DNA-bd_pseudobarrel_sf"/>
</dbReference>
<feature type="domain" description="TF-B3" evidence="6">
    <location>
        <begin position="7"/>
        <end position="101"/>
    </location>
</feature>
<dbReference type="PROSITE" id="PS50863">
    <property type="entry name" value="B3"/>
    <property type="match status" value="1"/>
</dbReference>
<dbReference type="AlphaFoldDB" id="A0A1R3I6K6"/>
<dbReference type="InterPro" id="IPR050655">
    <property type="entry name" value="Plant_B3_domain"/>
</dbReference>
<evidence type="ECO:0000256" key="1">
    <source>
        <dbReference type="ARBA" id="ARBA00004123"/>
    </source>
</evidence>
<reference evidence="7 8" key="1">
    <citation type="submission" date="2013-09" db="EMBL/GenBank/DDBJ databases">
        <title>Corchorus capsularis genome sequencing.</title>
        <authorList>
            <person name="Alam M."/>
            <person name="Haque M.S."/>
            <person name="Islam M.S."/>
            <person name="Emdad E.M."/>
            <person name="Islam M.M."/>
            <person name="Ahmed B."/>
            <person name="Halim A."/>
            <person name="Hossen Q.M.M."/>
            <person name="Hossain M.Z."/>
            <person name="Ahmed R."/>
            <person name="Khan M.M."/>
            <person name="Islam R."/>
            <person name="Rashid M.M."/>
            <person name="Khan S.A."/>
            <person name="Rahman M.S."/>
            <person name="Alam M."/>
        </authorList>
    </citation>
    <scope>NUCLEOTIDE SEQUENCE [LARGE SCALE GENOMIC DNA]</scope>
    <source>
        <strain evidence="8">cv. CVL-1</strain>
        <tissue evidence="7">Whole seedling</tissue>
    </source>
</reference>
<protein>
    <recommendedName>
        <fullName evidence="6">TF-B3 domain-containing protein</fullName>
    </recommendedName>
</protein>
<evidence type="ECO:0000256" key="2">
    <source>
        <dbReference type="ARBA" id="ARBA00023015"/>
    </source>
</evidence>
<dbReference type="PANTHER" id="PTHR31920">
    <property type="entry name" value="B3 DOMAIN-CONTAINING"/>
    <property type="match status" value="1"/>
</dbReference>
<keyword evidence="5" id="KW-0539">Nucleus</keyword>
<dbReference type="SMART" id="SM01019">
    <property type="entry name" value="B3"/>
    <property type="match status" value="2"/>
</dbReference>
<dbReference type="Proteomes" id="UP000188268">
    <property type="component" value="Unassembled WGS sequence"/>
</dbReference>
<sequence>MSNFEAVNFFKVYYSHYTSRTMCIPPNSVVLPKGSMSAKATLRNSSKNQCWHVELKQVGGNMYFERGWTKFVDQNTVNDGDILVFTYVGSSLFDVTVMGPNGCMKSIFEQQEEDYCEIQGDDKSEEIQVLATSNKKTKGCRGKGSGSKNNKGRVEDEDVELYIARNVNQLNPCFVVKGRKHRDNELYIPSDVTKHYNLNLEDEEEITFIDPLGRKMIGKVFKWKDGRICIHGWKTVCVINRLNSHRDVCICEFLLHNKEQQDDDQGQGPTNCIKLHIRRGNQQ</sequence>
<keyword evidence="4" id="KW-0804">Transcription</keyword>
<accession>A0A1R3I6K6</accession>
<comment type="subcellular location">
    <subcellularLocation>
        <location evidence="1">Nucleus</location>
    </subcellularLocation>
</comment>
<keyword evidence="8" id="KW-1185">Reference proteome</keyword>
<proteinExistence type="predicted"/>
<dbReference type="Pfam" id="PF02362">
    <property type="entry name" value="B3"/>
    <property type="match status" value="1"/>
</dbReference>
<name>A0A1R3I6K6_COCAP</name>
<comment type="caution">
    <text evidence="7">The sequence shown here is derived from an EMBL/GenBank/DDBJ whole genome shotgun (WGS) entry which is preliminary data.</text>
</comment>
<dbReference type="SUPFAM" id="SSF101936">
    <property type="entry name" value="DNA-binding pseudobarrel domain"/>
    <property type="match status" value="2"/>
</dbReference>
<gene>
    <name evidence="7" type="ORF">CCACVL1_14557</name>
</gene>